<evidence type="ECO:0000259" key="9">
    <source>
        <dbReference type="Pfam" id="PF02108"/>
    </source>
</evidence>
<evidence type="ECO:0000256" key="2">
    <source>
        <dbReference type="ARBA" id="ARBA00006602"/>
    </source>
</evidence>
<organism evidence="10 11">
    <name type="scientific">Nitrospina watsonii</name>
    <dbReference type="NCBI Taxonomy" id="1323948"/>
    <lineage>
        <taxon>Bacteria</taxon>
        <taxon>Pseudomonadati</taxon>
        <taxon>Nitrospinota/Tectimicrobiota group</taxon>
        <taxon>Nitrospinota</taxon>
        <taxon>Nitrospinia</taxon>
        <taxon>Nitrospinales</taxon>
        <taxon>Nitrospinaceae</taxon>
        <taxon>Nitrospina</taxon>
    </lineage>
</organism>
<sequence>MSKQFKPFRSGEDVEGTDEDDAQEPKATSDSGAPFQFQDFGIRRDLPRGFKFDLEKSRNFDDRNIEKAKQGVQQVFADALDRIKVKAEEVKAQAREEGHQAGYQDGFKAGEEAARQEFTPFLETLTAGVEELAKFRSGMYPKVEREMIHMVVELAKKIIETDLSLREDSVRDIIRLAVGSILDRETLVLKVNPKDRKYAEHYSPELHRLFPDIRNVRVEGHASVQRGGCRVESNFGSVEADMGRLQAEIDKLLHRAPPAPEEMEGYPQPSLHPEAETGSTLGAPEEDEAPAEEAPPAASADTDTDTGATPGAVDDDTQTSDPDDEAGPVTET</sequence>
<keyword evidence="4" id="KW-0813">Transport</keyword>
<dbReference type="RefSeq" id="WP_282012082.1">
    <property type="nucleotide sequence ID" value="NZ_OX336137.1"/>
</dbReference>
<evidence type="ECO:0000256" key="4">
    <source>
        <dbReference type="ARBA" id="ARBA00022448"/>
    </source>
</evidence>
<dbReference type="Pfam" id="PF02108">
    <property type="entry name" value="FliH"/>
    <property type="match status" value="1"/>
</dbReference>
<dbReference type="EMBL" id="OX336137">
    <property type="protein sequence ID" value="CAI2719236.1"/>
    <property type="molecule type" value="Genomic_DNA"/>
</dbReference>
<keyword evidence="7" id="KW-1006">Bacterial flagellum protein export</keyword>
<evidence type="ECO:0000256" key="7">
    <source>
        <dbReference type="ARBA" id="ARBA00023225"/>
    </source>
</evidence>
<evidence type="ECO:0000256" key="5">
    <source>
        <dbReference type="ARBA" id="ARBA00022795"/>
    </source>
</evidence>
<feature type="region of interest" description="Disordered" evidence="8">
    <location>
        <begin position="1"/>
        <end position="42"/>
    </location>
</feature>
<comment type="similarity">
    <text evidence="2">Belongs to the FliH family.</text>
</comment>
<feature type="compositionally biased region" description="Low complexity" evidence="8">
    <location>
        <begin position="292"/>
        <end position="312"/>
    </location>
</feature>
<feature type="compositionally biased region" description="Acidic residues" evidence="8">
    <location>
        <begin position="13"/>
        <end position="22"/>
    </location>
</feature>
<feature type="compositionally biased region" description="Acidic residues" evidence="8">
    <location>
        <begin position="313"/>
        <end position="326"/>
    </location>
</feature>
<dbReference type="PANTHER" id="PTHR34982">
    <property type="entry name" value="YOP PROTEINS TRANSLOCATION PROTEIN L"/>
    <property type="match status" value="1"/>
</dbReference>
<dbReference type="PANTHER" id="PTHR34982:SF1">
    <property type="entry name" value="FLAGELLAR ASSEMBLY PROTEIN FLIH"/>
    <property type="match status" value="1"/>
</dbReference>
<comment type="function">
    <text evidence="1">Needed for flagellar regrowth and assembly.</text>
</comment>
<gene>
    <name evidence="10" type="ORF">NSPWAT_2380</name>
</gene>
<evidence type="ECO:0000313" key="11">
    <source>
        <dbReference type="Proteomes" id="UP001157733"/>
    </source>
</evidence>
<keyword evidence="11" id="KW-1185">Reference proteome</keyword>
<dbReference type="Proteomes" id="UP001157733">
    <property type="component" value="Chromosome"/>
</dbReference>
<reference evidence="10 11" key="1">
    <citation type="submission" date="2022-09" db="EMBL/GenBank/DDBJ databases">
        <authorList>
            <person name="Kop L."/>
        </authorList>
    </citation>
    <scope>NUCLEOTIDE SEQUENCE [LARGE SCALE GENOMIC DNA]</scope>
    <source>
        <strain evidence="10 11">347</strain>
    </source>
</reference>
<keyword evidence="6" id="KW-0653">Protein transport</keyword>
<protein>
    <recommendedName>
        <fullName evidence="3">Flagellar assembly protein FliH</fullName>
    </recommendedName>
</protein>
<proteinExistence type="inferred from homology"/>
<feature type="domain" description="Flagellar assembly protein FliH/Type III secretion system HrpE" evidence="9">
    <location>
        <begin position="124"/>
        <end position="242"/>
    </location>
</feature>
<accession>A0ABN8W2N5</accession>
<dbReference type="InterPro" id="IPR051472">
    <property type="entry name" value="T3SS_Stator/FliH"/>
</dbReference>
<evidence type="ECO:0000256" key="6">
    <source>
        <dbReference type="ARBA" id="ARBA00022927"/>
    </source>
</evidence>
<evidence type="ECO:0000256" key="1">
    <source>
        <dbReference type="ARBA" id="ARBA00003041"/>
    </source>
</evidence>
<dbReference type="InterPro" id="IPR018035">
    <property type="entry name" value="Flagellar_FliH/T3SS_HrpE"/>
</dbReference>
<evidence type="ECO:0000313" key="10">
    <source>
        <dbReference type="EMBL" id="CAI2719236.1"/>
    </source>
</evidence>
<evidence type="ECO:0000256" key="8">
    <source>
        <dbReference type="SAM" id="MobiDB-lite"/>
    </source>
</evidence>
<name>A0ABN8W2N5_9BACT</name>
<keyword evidence="5" id="KW-1005">Bacterial flagellum biogenesis</keyword>
<feature type="region of interest" description="Disordered" evidence="8">
    <location>
        <begin position="258"/>
        <end position="332"/>
    </location>
</feature>
<evidence type="ECO:0000256" key="3">
    <source>
        <dbReference type="ARBA" id="ARBA00016507"/>
    </source>
</evidence>